<protein>
    <submittedName>
        <fullName evidence="1">Uncharacterized protein</fullName>
    </submittedName>
</protein>
<dbReference type="STRING" id="311410.LA5095_02364"/>
<dbReference type="EMBL" id="CXWC01000002">
    <property type="protein sequence ID" value="CTQ66771.1"/>
    <property type="molecule type" value="Genomic_DNA"/>
</dbReference>
<dbReference type="OrthoDB" id="7679062at2"/>
<evidence type="ECO:0000313" key="2">
    <source>
        <dbReference type="Proteomes" id="UP000049983"/>
    </source>
</evidence>
<sequence length="71" mass="7697">MTPASTVTSISRTAEQRAQDVVHRIVSQAEPIPVNDGGGHKLDMQILYEEVVAALRETIDDLAFCSESNPS</sequence>
<dbReference type="RefSeq" id="WP_082442506.1">
    <property type="nucleotide sequence ID" value="NZ_CANKXR010000002.1"/>
</dbReference>
<name>A0A0M6Z752_9HYPH</name>
<dbReference type="AlphaFoldDB" id="A0A0M6Z752"/>
<reference evidence="2" key="1">
    <citation type="submission" date="2015-07" db="EMBL/GenBank/DDBJ databases">
        <authorList>
            <person name="Rodrigo-Torres Lidia"/>
            <person name="Arahal R.David."/>
        </authorList>
    </citation>
    <scope>NUCLEOTIDE SEQUENCE [LARGE SCALE GENOMIC DNA]</scope>
    <source>
        <strain evidence="2">CECT 5096</strain>
    </source>
</reference>
<gene>
    <name evidence="1" type="ORF">LA5096_01220</name>
</gene>
<dbReference type="Proteomes" id="UP000049983">
    <property type="component" value="Unassembled WGS sequence"/>
</dbReference>
<dbReference type="GeneID" id="97673539"/>
<organism evidence="1 2">
    <name type="scientific">Roseibium album</name>
    <dbReference type="NCBI Taxonomy" id="311410"/>
    <lineage>
        <taxon>Bacteria</taxon>
        <taxon>Pseudomonadati</taxon>
        <taxon>Pseudomonadota</taxon>
        <taxon>Alphaproteobacteria</taxon>
        <taxon>Hyphomicrobiales</taxon>
        <taxon>Stappiaceae</taxon>
        <taxon>Roseibium</taxon>
    </lineage>
</organism>
<keyword evidence="2" id="KW-1185">Reference proteome</keyword>
<proteinExistence type="predicted"/>
<evidence type="ECO:0000313" key="1">
    <source>
        <dbReference type="EMBL" id="CTQ66771.1"/>
    </source>
</evidence>
<accession>A0A0M6Z752</accession>